<dbReference type="AlphaFoldDB" id="A0A9P0G2N4"/>
<dbReference type="EMBL" id="OU963862">
    <property type="protein sequence ID" value="CAH0752931.1"/>
    <property type="molecule type" value="Genomic_DNA"/>
</dbReference>
<protein>
    <recommendedName>
        <fullName evidence="5">Protein PTHB1</fullName>
    </recommendedName>
</protein>
<evidence type="ECO:0000259" key="1">
    <source>
        <dbReference type="Pfam" id="PF14727"/>
    </source>
</evidence>
<feature type="domain" description="PTHB1 N-terminal" evidence="1">
    <location>
        <begin position="1"/>
        <end position="347"/>
    </location>
</feature>
<keyword evidence="4" id="KW-1185">Reference proteome</keyword>
<feature type="domain" description="PTHB1 hairpin" evidence="2">
    <location>
        <begin position="632"/>
        <end position="733"/>
    </location>
</feature>
<organism evidence="3 4">
    <name type="scientific">Bemisia tabaci</name>
    <name type="common">Sweetpotato whitefly</name>
    <name type="synonym">Aleurodes tabaci</name>
    <dbReference type="NCBI Taxonomy" id="7038"/>
    <lineage>
        <taxon>Eukaryota</taxon>
        <taxon>Metazoa</taxon>
        <taxon>Ecdysozoa</taxon>
        <taxon>Arthropoda</taxon>
        <taxon>Hexapoda</taxon>
        <taxon>Insecta</taxon>
        <taxon>Pterygota</taxon>
        <taxon>Neoptera</taxon>
        <taxon>Paraneoptera</taxon>
        <taxon>Hemiptera</taxon>
        <taxon>Sternorrhyncha</taxon>
        <taxon>Aleyrodoidea</taxon>
        <taxon>Aleyrodidae</taxon>
        <taxon>Aleyrodinae</taxon>
        <taxon>Bemisia</taxon>
    </lineage>
</organism>
<dbReference type="Pfam" id="PF14727">
    <property type="entry name" value="PHTB1_N"/>
    <property type="match status" value="1"/>
</dbReference>
<dbReference type="InterPro" id="IPR026511">
    <property type="entry name" value="PTHB1"/>
</dbReference>
<evidence type="ECO:0000313" key="3">
    <source>
        <dbReference type="EMBL" id="CAH0752931.1"/>
    </source>
</evidence>
<dbReference type="Pfam" id="PF23338">
    <property type="entry name" value="PTHB1_hp"/>
    <property type="match status" value="1"/>
</dbReference>
<evidence type="ECO:0000313" key="4">
    <source>
        <dbReference type="Proteomes" id="UP001152759"/>
    </source>
</evidence>
<dbReference type="GO" id="GO:0060271">
    <property type="term" value="P:cilium assembly"/>
    <property type="evidence" value="ECO:0007669"/>
    <property type="project" value="TreeGrafter"/>
</dbReference>
<evidence type="ECO:0000259" key="2">
    <source>
        <dbReference type="Pfam" id="PF23338"/>
    </source>
</evidence>
<evidence type="ECO:0008006" key="5">
    <source>
        <dbReference type="Google" id="ProtNLM"/>
    </source>
</evidence>
<dbReference type="GO" id="GO:0016020">
    <property type="term" value="C:membrane"/>
    <property type="evidence" value="ECO:0007669"/>
    <property type="project" value="TreeGrafter"/>
</dbReference>
<dbReference type="Proteomes" id="UP001152759">
    <property type="component" value="Chromosome 1"/>
</dbReference>
<name>A0A9P0G2N4_BEMTA</name>
<dbReference type="PANTHER" id="PTHR20991">
    <property type="entry name" value="PARATHYROID HORMONE-RESPONSIVE B1 GENE"/>
    <property type="match status" value="1"/>
</dbReference>
<dbReference type="InterPro" id="IPR028073">
    <property type="entry name" value="PHTB1_N_dom"/>
</dbReference>
<dbReference type="PANTHER" id="PTHR20991:SF0">
    <property type="entry name" value="PROTEIN PTHB1"/>
    <property type="match status" value="1"/>
</dbReference>
<dbReference type="InterPro" id="IPR055363">
    <property type="entry name" value="PTHB1_hp_dom"/>
</dbReference>
<sequence>MSLFKVKDQWLTTCGQDETFDASSLAVADLNGKGSDQIIVGSHSGYLRVYECVAENSAEIEYTPACLLIETYLEQPILQVAAGRLTSGIKERHIAILHPYKVAVYALSIIEGTVEHGTETRLVLMYDHVLLKSTYQLIVGPFGSVRDRDFLCVQSLDGVLLFFEQETFVLNRSLPTFLLPSPICYVPQTDSFIVFNAEWTLESYSYQALGDSSDRKLNPSWRYNLGEPILDIQNLIMNMRESAIFVLGERNLFCFSEVGLMRFMKRLQFTPMCFHPYFIAEGEKLMVLVVSDTETVLVYEKTVLRWSAHLSLSPVAISRVNFKALKGLIAVLSESGELRCGVLGTEPSLFVAPPLKTKSATHQQNETKLKQLKEEIKYHASAGADLRNSSSTSTDSELKALYKCVLNSDENTCQILLELSTKSSLSDIQISYEATPPICFHAPVQKLPILCDKTMIENQVVLDYNYDIAVPSSCELLVFISYFNSSGLPKVLRQSTNVPDQFIFDSFFSANDASQKTPGVSTIGNLLSVTLNAAQSIALPILFSEFVNDRWEAAGCTDSRVDFMIRSPTGDETPLRFTVSLEEGAKYKIESNSTACLSLGARSLVERYQRHLLSKKLSRSHSGNQPLTYMSHLPVDSFLKVVDKYHGLVTRQKDLETELAELTCQSRAVQKRLLIKLKDKKIDSLRSLESLHEDTHWSILKLSREVETLQQAVKGCSSELHGFLGLLIFLLSLTPHISDEELKDFELATSSTFYNSESQNWLDVTYSALQYILQKSEKSDTFVAKPFENIEEFKQILMQAINRLSKGIAHQILEEQRGVFPILETDNEEELADETSLTAQKPFNSQATGVMKLSPVAETTQPNSLDEIFF</sequence>
<reference evidence="3" key="1">
    <citation type="submission" date="2021-12" db="EMBL/GenBank/DDBJ databases">
        <authorList>
            <person name="King R."/>
        </authorList>
    </citation>
    <scope>NUCLEOTIDE SEQUENCE</scope>
</reference>
<gene>
    <name evidence="3" type="ORF">BEMITA_LOCUS424</name>
</gene>
<dbReference type="KEGG" id="btab:109038069"/>
<dbReference type="GO" id="GO:0034464">
    <property type="term" value="C:BBSome"/>
    <property type="evidence" value="ECO:0007669"/>
    <property type="project" value="InterPro"/>
</dbReference>
<accession>A0A9P0G2N4</accession>
<proteinExistence type="predicted"/>